<organism evidence="1 2">
    <name type="scientific">Microbacterium awajiense</name>
    <dbReference type="NCBI Taxonomy" id="415214"/>
    <lineage>
        <taxon>Bacteria</taxon>
        <taxon>Bacillati</taxon>
        <taxon>Actinomycetota</taxon>
        <taxon>Actinomycetes</taxon>
        <taxon>Micrococcales</taxon>
        <taxon>Microbacteriaceae</taxon>
        <taxon>Microbacterium</taxon>
    </lineage>
</organism>
<evidence type="ECO:0008006" key="3">
    <source>
        <dbReference type="Google" id="ProtNLM"/>
    </source>
</evidence>
<name>A0ABP7B0W8_9MICO</name>
<dbReference type="Gene3D" id="6.10.250.660">
    <property type="match status" value="1"/>
</dbReference>
<keyword evidence="2" id="KW-1185">Reference proteome</keyword>
<evidence type="ECO:0000313" key="2">
    <source>
        <dbReference type="Proteomes" id="UP001501697"/>
    </source>
</evidence>
<dbReference type="RefSeq" id="WP_344740117.1">
    <property type="nucleotide sequence ID" value="NZ_BAAAYU010000005.1"/>
</dbReference>
<dbReference type="EMBL" id="BAAAYU010000005">
    <property type="protein sequence ID" value="GAA3644418.1"/>
    <property type="molecule type" value="Genomic_DNA"/>
</dbReference>
<dbReference type="Proteomes" id="UP001501697">
    <property type="component" value="Unassembled WGS sequence"/>
</dbReference>
<sequence length="101" mass="11576">MRSGDIRLKQFGEGPTGLFRFFSERFQADEVDEFLEQCARSLEAGERGFANAPLRGDDIVVKQFRYTRVGRGYDPDEVDDYLDEIVVALREYEMPTEAAEA</sequence>
<protein>
    <recommendedName>
        <fullName evidence="3">DivIVA domain-containing protein</fullName>
    </recommendedName>
</protein>
<reference evidence="2" key="1">
    <citation type="journal article" date="2019" name="Int. J. Syst. Evol. Microbiol.">
        <title>The Global Catalogue of Microorganisms (GCM) 10K type strain sequencing project: providing services to taxonomists for standard genome sequencing and annotation.</title>
        <authorList>
            <consortium name="The Broad Institute Genomics Platform"/>
            <consortium name="The Broad Institute Genome Sequencing Center for Infectious Disease"/>
            <person name="Wu L."/>
            <person name="Ma J."/>
        </authorList>
    </citation>
    <scope>NUCLEOTIDE SEQUENCE [LARGE SCALE GENOMIC DNA]</scope>
    <source>
        <strain evidence="2">JCM 16544</strain>
    </source>
</reference>
<proteinExistence type="predicted"/>
<accession>A0ABP7B0W8</accession>
<comment type="caution">
    <text evidence="1">The sequence shown here is derived from an EMBL/GenBank/DDBJ whole genome shotgun (WGS) entry which is preliminary data.</text>
</comment>
<dbReference type="NCBIfam" id="TIGR03544">
    <property type="entry name" value="DivI1A_domain"/>
    <property type="match status" value="1"/>
</dbReference>
<gene>
    <name evidence="1" type="ORF">GCM10022200_30640</name>
</gene>
<dbReference type="InterPro" id="IPR019933">
    <property type="entry name" value="DivIVA_domain"/>
</dbReference>
<evidence type="ECO:0000313" key="1">
    <source>
        <dbReference type="EMBL" id="GAA3644418.1"/>
    </source>
</evidence>